<evidence type="ECO:0000313" key="1">
    <source>
        <dbReference type="EMBL" id="JAD85619.1"/>
    </source>
</evidence>
<reference evidence="1" key="2">
    <citation type="journal article" date="2015" name="Data Brief">
        <title>Shoot transcriptome of the giant reed, Arundo donax.</title>
        <authorList>
            <person name="Barrero R.A."/>
            <person name="Guerrero F.D."/>
            <person name="Moolhuijzen P."/>
            <person name="Goolsby J.A."/>
            <person name="Tidwell J."/>
            <person name="Bellgard S.E."/>
            <person name="Bellgard M.I."/>
        </authorList>
    </citation>
    <scope>NUCLEOTIDE SEQUENCE</scope>
    <source>
        <tissue evidence="1">Shoot tissue taken approximately 20 cm above the soil surface</tissue>
    </source>
</reference>
<accession>A0A0A9DAP9</accession>
<dbReference type="AlphaFoldDB" id="A0A0A9DAP9"/>
<sequence length="119" mass="13409">MQTNHHDWMAERQRVILKFTKFVDLVCTCKILFLGMTNCITISIQKFLQRGGSLSGTRQVSTFKKITCLVEWGTNSKFLLNLVHATPSMYSICKPQVVTTLLTSRLVAGEQAQQVISSI</sequence>
<proteinExistence type="predicted"/>
<dbReference type="EMBL" id="GBRH01212276">
    <property type="protein sequence ID" value="JAD85619.1"/>
    <property type="molecule type" value="Transcribed_RNA"/>
</dbReference>
<protein>
    <submittedName>
        <fullName evidence="1">Uncharacterized protein</fullName>
    </submittedName>
</protein>
<name>A0A0A9DAP9_ARUDO</name>
<reference evidence="1" key="1">
    <citation type="submission" date="2014-09" db="EMBL/GenBank/DDBJ databases">
        <authorList>
            <person name="Magalhaes I.L.F."/>
            <person name="Oliveira U."/>
            <person name="Santos F.R."/>
            <person name="Vidigal T.H.D.A."/>
            <person name="Brescovit A.D."/>
            <person name="Santos A.J."/>
        </authorList>
    </citation>
    <scope>NUCLEOTIDE SEQUENCE</scope>
    <source>
        <tissue evidence="1">Shoot tissue taken approximately 20 cm above the soil surface</tissue>
    </source>
</reference>
<organism evidence="1">
    <name type="scientific">Arundo donax</name>
    <name type="common">Giant reed</name>
    <name type="synonym">Donax arundinaceus</name>
    <dbReference type="NCBI Taxonomy" id="35708"/>
    <lineage>
        <taxon>Eukaryota</taxon>
        <taxon>Viridiplantae</taxon>
        <taxon>Streptophyta</taxon>
        <taxon>Embryophyta</taxon>
        <taxon>Tracheophyta</taxon>
        <taxon>Spermatophyta</taxon>
        <taxon>Magnoliopsida</taxon>
        <taxon>Liliopsida</taxon>
        <taxon>Poales</taxon>
        <taxon>Poaceae</taxon>
        <taxon>PACMAD clade</taxon>
        <taxon>Arundinoideae</taxon>
        <taxon>Arundineae</taxon>
        <taxon>Arundo</taxon>
    </lineage>
</organism>